<dbReference type="PANTHER" id="PTHR48109">
    <property type="entry name" value="DIHYDROOROTATE DEHYDROGENASE (QUINONE), MITOCHONDRIAL-RELATED"/>
    <property type="match status" value="1"/>
</dbReference>
<evidence type="ECO:0000256" key="2">
    <source>
        <dbReference type="ARBA" id="ARBA00004725"/>
    </source>
</evidence>
<dbReference type="InterPro" id="IPR050074">
    <property type="entry name" value="DHO_dehydrogenase"/>
</dbReference>
<keyword evidence="3" id="KW-0285">Flavoprotein</keyword>
<evidence type="ECO:0000256" key="3">
    <source>
        <dbReference type="ARBA" id="ARBA00022630"/>
    </source>
</evidence>
<dbReference type="InterPro" id="IPR013785">
    <property type="entry name" value="Aldolase_TIM"/>
</dbReference>
<comment type="cofactor">
    <cofactor evidence="1">
        <name>FMN</name>
        <dbReference type="ChEBI" id="CHEBI:58210"/>
    </cofactor>
</comment>
<dbReference type="Pfam" id="PF01180">
    <property type="entry name" value="DHO_dh"/>
    <property type="match status" value="1"/>
</dbReference>
<dbReference type="GO" id="GO:0005737">
    <property type="term" value="C:cytoplasm"/>
    <property type="evidence" value="ECO:0007669"/>
    <property type="project" value="InterPro"/>
</dbReference>
<dbReference type="STRING" id="685588.A0A067U1L0"/>
<proteinExistence type="predicted"/>
<evidence type="ECO:0000313" key="10">
    <source>
        <dbReference type="Proteomes" id="UP000027222"/>
    </source>
</evidence>
<evidence type="ECO:0000313" key="9">
    <source>
        <dbReference type="EMBL" id="KDR85238.1"/>
    </source>
</evidence>
<dbReference type="OrthoDB" id="14784at2759"/>
<organism evidence="9 10">
    <name type="scientific">Galerina marginata (strain CBS 339.88)</name>
    <dbReference type="NCBI Taxonomy" id="685588"/>
    <lineage>
        <taxon>Eukaryota</taxon>
        <taxon>Fungi</taxon>
        <taxon>Dikarya</taxon>
        <taxon>Basidiomycota</taxon>
        <taxon>Agaricomycotina</taxon>
        <taxon>Agaricomycetes</taxon>
        <taxon>Agaricomycetidae</taxon>
        <taxon>Agaricales</taxon>
        <taxon>Agaricineae</taxon>
        <taxon>Strophariaceae</taxon>
        <taxon>Galerina</taxon>
    </lineage>
</organism>
<feature type="domain" description="Dihydroorotate dehydrogenase catalytic" evidence="8">
    <location>
        <begin position="23"/>
        <end position="209"/>
    </location>
</feature>
<keyword evidence="5" id="KW-0665">Pyrimidine biosynthesis</keyword>
<dbReference type="UniPathway" id="UPA00070"/>
<dbReference type="PANTHER" id="PTHR48109:SF1">
    <property type="entry name" value="DIHYDROOROTATE DEHYDROGENASE (FUMARATE)"/>
    <property type="match status" value="1"/>
</dbReference>
<dbReference type="InterPro" id="IPR001295">
    <property type="entry name" value="Dihydroorotate_DH_CS"/>
</dbReference>
<dbReference type="GO" id="GO:0044205">
    <property type="term" value="P:'de novo' UMP biosynthetic process"/>
    <property type="evidence" value="ECO:0007669"/>
    <property type="project" value="UniProtKB-UniPathway"/>
</dbReference>
<dbReference type="InterPro" id="IPR005720">
    <property type="entry name" value="Dihydroorotate_DH_cat"/>
</dbReference>
<evidence type="ECO:0000256" key="1">
    <source>
        <dbReference type="ARBA" id="ARBA00001917"/>
    </source>
</evidence>
<dbReference type="HOGENOM" id="CLU_124778_0_0_1"/>
<gene>
    <name evidence="9" type="ORF">GALMADRAFT_233983</name>
</gene>
<dbReference type="GO" id="GO:0004152">
    <property type="term" value="F:dihydroorotate dehydrogenase activity"/>
    <property type="evidence" value="ECO:0007669"/>
    <property type="project" value="TreeGrafter"/>
</dbReference>
<dbReference type="GO" id="GO:0006207">
    <property type="term" value="P:'de novo' pyrimidine nucleobase biosynthetic process"/>
    <property type="evidence" value="ECO:0007669"/>
    <property type="project" value="InterPro"/>
</dbReference>
<evidence type="ECO:0000256" key="7">
    <source>
        <dbReference type="ARBA" id="ARBA00031623"/>
    </source>
</evidence>
<sequence length="214" mass="22944">MVEAIQELRGRLLDSQSNMSKIAIELNTSCPNIPNSPPSGYTFGSLVPLLTVLATARSKDHSLTIGLKLPPYVYENQFAEVIAILQSFTSLLADGEKSHFAFLTCTNTLGNCLLFSDQTMASTNQEFAVPTALGGLAGQALHPLALGNVFRFRQLLSSQETRYATLMDLKIIGVGGVTSKEAAERMKKAGADVIGCATLFGKEGVRAFEILGKD</sequence>
<dbReference type="Gene3D" id="3.20.20.70">
    <property type="entry name" value="Aldolase class I"/>
    <property type="match status" value="1"/>
</dbReference>
<accession>A0A067U1L0</accession>
<name>A0A067U1L0_GALM3</name>
<reference evidence="10" key="1">
    <citation type="journal article" date="2014" name="Proc. Natl. Acad. Sci. U.S.A.">
        <title>Extensive sampling of basidiomycete genomes demonstrates inadequacy of the white-rot/brown-rot paradigm for wood decay fungi.</title>
        <authorList>
            <person name="Riley R."/>
            <person name="Salamov A.A."/>
            <person name="Brown D.W."/>
            <person name="Nagy L.G."/>
            <person name="Floudas D."/>
            <person name="Held B.W."/>
            <person name="Levasseur A."/>
            <person name="Lombard V."/>
            <person name="Morin E."/>
            <person name="Otillar R."/>
            <person name="Lindquist E.A."/>
            <person name="Sun H."/>
            <person name="LaButti K.M."/>
            <person name="Schmutz J."/>
            <person name="Jabbour D."/>
            <person name="Luo H."/>
            <person name="Baker S.E."/>
            <person name="Pisabarro A.G."/>
            <person name="Walton J.D."/>
            <person name="Blanchette R.A."/>
            <person name="Henrissat B."/>
            <person name="Martin F."/>
            <person name="Cullen D."/>
            <person name="Hibbett D.S."/>
            <person name="Grigoriev I.V."/>
        </authorList>
    </citation>
    <scope>NUCLEOTIDE SEQUENCE [LARGE SCALE GENOMIC DNA]</scope>
    <source>
        <strain evidence="10">CBS 339.88</strain>
    </source>
</reference>
<keyword evidence="10" id="KW-1185">Reference proteome</keyword>
<dbReference type="EMBL" id="KL142367">
    <property type="protein sequence ID" value="KDR85238.1"/>
    <property type="molecule type" value="Genomic_DNA"/>
</dbReference>
<evidence type="ECO:0000256" key="5">
    <source>
        <dbReference type="ARBA" id="ARBA00022975"/>
    </source>
</evidence>
<evidence type="ECO:0000256" key="4">
    <source>
        <dbReference type="ARBA" id="ARBA00022643"/>
    </source>
</evidence>
<dbReference type="PROSITE" id="PS00912">
    <property type="entry name" value="DHODEHASE_2"/>
    <property type="match status" value="1"/>
</dbReference>
<evidence type="ECO:0000256" key="6">
    <source>
        <dbReference type="ARBA" id="ARBA00023002"/>
    </source>
</evidence>
<protein>
    <recommendedName>
        <fullName evidence="7">Dihydroorotate oxidase</fullName>
    </recommendedName>
</protein>
<dbReference type="Proteomes" id="UP000027222">
    <property type="component" value="Unassembled WGS sequence"/>
</dbReference>
<dbReference type="SUPFAM" id="SSF51395">
    <property type="entry name" value="FMN-linked oxidoreductases"/>
    <property type="match status" value="1"/>
</dbReference>
<comment type="pathway">
    <text evidence="2">Pyrimidine metabolism; UMP biosynthesis via de novo pathway.</text>
</comment>
<keyword evidence="6" id="KW-0560">Oxidoreductase</keyword>
<dbReference type="AlphaFoldDB" id="A0A067U1L0"/>
<keyword evidence="4" id="KW-0288">FMN</keyword>
<evidence type="ECO:0000259" key="8">
    <source>
        <dbReference type="Pfam" id="PF01180"/>
    </source>
</evidence>